<dbReference type="EMBL" id="CP126217">
    <property type="protein sequence ID" value="WIA19292.1"/>
    <property type="molecule type" value="Genomic_DNA"/>
</dbReference>
<organism evidence="2 3">
    <name type="scientific">Tetradesmus obliquus</name>
    <name type="common">Green alga</name>
    <name type="synonym">Acutodesmus obliquus</name>
    <dbReference type="NCBI Taxonomy" id="3088"/>
    <lineage>
        <taxon>Eukaryota</taxon>
        <taxon>Viridiplantae</taxon>
        <taxon>Chlorophyta</taxon>
        <taxon>core chlorophytes</taxon>
        <taxon>Chlorophyceae</taxon>
        <taxon>CS clade</taxon>
        <taxon>Sphaeropleales</taxon>
        <taxon>Scenedesmaceae</taxon>
        <taxon>Tetradesmus</taxon>
    </lineage>
</organism>
<name>A0ABY8UG47_TETOB</name>
<proteinExistence type="predicted"/>
<dbReference type="InterPro" id="IPR037608">
    <property type="entry name" value="STIM1/2"/>
</dbReference>
<dbReference type="InterPro" id="IPR036116">
    <property type="entry name" value="FN3_sf"/>
</dbReference>
<keyword evidence="3" id="KW-1185">Reference proteome</keyword>
<dbReference type="InterPro" id="IPR018247">
    <property type="entry name" value="EF_Hand_1_Ca_BS"/>
</dbReference>
<dbReference type="InterPro" id="IPR013761">
    <property type="entry name" value="SAM/pointed_sf"/>
</dbReference>
<evidence type="ECO:0000313" key="3">
    <source>
        <dbReference type="Proteomes" id="UP001244341"/>
    </source>
</evidence>
<dbReference type="Gene3D" id="2.60.40.10">
    <property type="entry name" value="Immunoglobulins"/>
    <property type="match status" value="1"/>
</dbReference>
<feature type="domain" description="EF-hand" evidence="1">
    <location>
        <begin position="1"/>
        <end position="24"/>
    </location>
</feature>
<dbReference type="InterPro" id="IPR003961">
    <property type="entry name" value="FN3_dom"/>
</dbReference>
<reference evidence="2 3" key="1">
    <citation type="submission" date="2023-05" db="EMBL/GenBank/DDBJ databases">
        <title>A 100% complete, gapless, phased diploid assembly of the Scenedesmus obliquus UTEX 3031 genome.</title>
        <authorList>
            <person name="Biondi T.C."/>
            <person name="Hanschen E.R."/>
            <person name="Kwon T."/>
            <person name="Eng W."/>
            <person name="Kruse C.P.S."/>
            <person name="Koehler S.I."/>
            <person name="Kunde Y."/>
            <person name="Gleasner C.D."/>
            <person name="You Mak K.T."/>
            <person name="Polle J."/>
            <person name="Hovde B.T."/>
            <person name="Starkenburg S.R."/>
        </authorList>
    </citation>
    <scope>NUCLEOTIDE SEQUENCE [LARGE SCALE GENOMIC DNA]</scope>
    <source>
        <strain evidence="2 3">DOE0152z</strain>
    </source>
</reference>
<dbReference type="Pfam" id="PF00536">
    <property type="entry name" value="SAM_1"/>
    <property type="match status" value="1"/>
</dbReference>
<dbReference type="SUPFAM" id="SSF49265">
    <property type="entry name" value="Fibronectin type III"/>
    <property type="match status" value="1"/>
</dbReference>
<dbReference type="PROSITE" id="PS50222">
    <property type="entry name" value="EF_HAND_2"/>
    <property type="match status" value="1"/>
</dbReference>
<dbReference type="CDD" id="cd00063">
    <property type="entry name" value="FN3"/>
    <property type="match status" value="1"/>
</dbReference>
<evidence type="ECO:0000259" key="1">
    <source>
        <dbReference type="PROSITE" id="PS50222"/>
    </source>
</evidence>
<dbReference type="SUPFAM" id="SSF47769">
    <property type="entry name" value="SAM/Pointed domain"/>
    <property type="match status" value="1"/>
</dbReference>
<evidence type="ECO:0000313" key="2">
    <source>
        <dbReference type="EMBL" id="WIA19292.1"/>
    </source>
</evidence>
<dbReference type="InterPro" id="IPR002048">
    <property type="entry name" value="EF_hand_dom"/>
</dbReference>
<dbReference type="Proteomes" id="UP001244341">
    <property type="component" value="Chromosome 10b"/>
</dbReference>
<dbReference type="PROSITE" id="PS00018">
    <property type="entry name" value="EF_HAND_1"/>
    <property type="match status" value="1"/>
</dbReference>
<sequence>MDVDKDGELQAGELRDFIGAQLGTTDFNTGRKLDRAIAQVTGKLDGADSGLDISVNELDQHLHKVLEGVKVWEWITHSLGLPMYAEAFRDNAITVHDFPMLVSNGGQLLQAELLVVSLLHRQKIIRAMQRQMLGLGAEPGPIPHLSCNSTTTTSSSSSSSSSSIVQCIWRPPSTPGEPPLHKYVLERFALAPPSPVAAWQPVAELDDLVVTRFSDAVGEPGSYQYRVAAWNLYGRSPYAFSDEVVVERVLGGPGSSSRYEAAAAAAALCTPWVHSAV</sequence>
<gene>
    <name evidence="2" type="ORF">OEZ85_003927</name>
</gene>
<dbReference type="InterPro" id="IPR013783">
    <property type="entry name" value="Ig-like_fold"/>
</dbReference>
<dbReference type="PANTHER" id="PTHR15136">
    <property type="entry name" value="STROMAL INTERACTION MOLECULE HOMOLOG"/>
    <property type="match status" value="1"/>
</dbReference>
<dbReference type="Gene3D" id="1.10.150.50">
    <property type="entry name" value="Transcription Factor, Ets-1"/>
    <property type="match status" value="1"/>
</dbReference>
<protein>
    <recommendedName>
        <fullName evidence="1">EF-hand domain-containing protein</fullName>
    </recommendedName>
</protein>
<dbReference type="PANTHER" id="PTHR15136:SF13">
    <property type="entry name" value="SAM DOMAIN-CONTAINING PROTEIN"/>
    <property type="match status" value="1"/>
</dbReference>
<accession>A0ABY8UG47</accession>
<dbReference type="InterPro" id="IPR001660">
    <property type="entry name" value="SAM"/>
</dbReference>